<dbReference type="Gene3D" id="3.90.1140.10">
    <property type="entry name" value="Cyclic phosphodiesterase"/>
    <property type="match status" value="1"/>
</dbReference>
<protein>
    <submittedName>
        <fullName evidence="1">2'-5' RNA ligase</fullName>
    </submittedName>
</protein>
<dbReference type="AlphaFoldDB" id="A0A1M7JSL5"/>
<dbReference type="Proteomes" id="UP000184280">
    <property type="component" value="Unassembled WGS sequence"/>
</dbReference>
<evidence type="ECO:0000313" key="2">
    <source>
        <dbReference type="Proteomes" id="UP000184280"/>
    </source>
</evidence>
<proteinExistence type="predicted"/>
<keyword evidence="1" id="KW-0436">Ligase</keyword>
<dbReference type="OrthoDB" id="1067776at2"/>
<evidence type="ECO:0000313" key="1">
    <source>
        <dbReference type="EMBL" id="SHM55713.1"/>
    </source>
</evidence>
<gene>
    <name evidence="1" type="ORF">SAMN04488494_2151</name>
</gene>
<accession>A0A1M7JSL5</accession>
<organism evidence="1 2">
    <name type="scientific">Xylanibacter ruminicola</name>
    <name type="common">Prevotella ruminicola</name>
    <dbReference type="NCBI Taxonomy" id="839"/>
    <lineage>
        <taxon>Bacteria</taxon>
        <taxon>Pseudomonadati</taxon>
        <taxon>Bacteroidota</taxon>
        <taxon>Bacteroidia</taxon>
        <taxon>Bacteroidales</taxon>
        <taxon>Prevotellaceae</taxon>
        <taxon>Xylanibacter</taxon>
    </lineage>
</organism>
<reference evidence="1 2" key="1">
    <citation type="submission" date="2016-11" db="EMBL/GenBank/DDBJ databases">
        <authorList>
            <person name="Jaros S."/>
            <person name="Januszkiewicz K."/>
            <person name="Wedrychowicz H."/>
        </authorList>
    </citation>
    <scope>NUCLEOTIDE SEQUENCE [LARGE SCALE GENOMIC DNA]</scope>
    <source>
        <strain evidence="1 2">BPI-34</strain>
    </source>
</reference>
<dbReference type="GO" id="GO:0016874">
    <property type="term" value="F:ligase activity"/>
    <property type="evidence" value="ECO:0007669"/>
    <property type="project" value="UniProtKB-KW"/>
</dbReference>
<dbReference type="EMBL" id="FRCJ01000004">
    <property type="protein sequence ID" value="SHM55713.1"/>
    <property type="molecule type" value="Genomic_DNA"/>
</dbReference>
<name>A0A1M7JSL5_XYLRU</name>
<sequence length="182" mass="20467">MANLLAIPIPVKRNPAWSNWAKRTRASIKSAGIPVSKWQLLFYHMTILFVDEDDCVADLTPGFAQIVKSCPAIPFTVDKLDVFTTTNGAEHIICLSSAQVPQQIHTLASESRTMADGLNAKYDHRPFIPHITFGHVPADKMSLQELRTILHALPQPSFHCLLTEAEHRYRGSNGTIKKWRLR</sequence>
<dbReference type="SUPFAM" id="SSF55144">
    <property type="entry name" value="LigT-like"/>
    <property type="match status" value="1"/>
</dbReference>
<dbReference type="InterPro" id="IPR009097">
    <property type="entry name" value="Cyclic_Pdiesterase"/>
</dbReference>
<dbReference type="RefSeq" id="WP_081358204.1">
    <property type="nucleotide sequence ID" value="NZ_FOLF01000007.1"/>
</dbReference>
<dbReference type="Pfam" id="PF13563">
    <property type="entry name" value="2_5_RNA_ligase2"/>
    <property type="match status" value="1"/>
</dbReference>